<name>A0A0F9C0D2_9ZZZZ</name>
<evidence type="ECO:0000313" key="2">
    <source>
        <dbReference type="EMBL" id="KKL27640.1"/>
    </source>
</evidence>
<feature type="transmembrane region" description="Helical" evidence="1">
    <location>
        <begin position="246"/>
        <end position="266"/>
    </location>
</feature>
<evidence type="ECO:0000256" key="1">
    <source>
        <dbReference type="SAM" id="Phobius"/>
    </source>
</evidence>
<comment type="caution">
    <text evidence="2">The sequence shown here is derived from an EMBL/GenBank/DDBJ whole genome shotgun (WGS) entry which is preliminary data.</text>
</comment>
<protein>
    <submittedName>
        <fullName evidence="2">Uncharacterized protein</fullName>
    </submittedName>
</protein>
<keyword evidence="1" id="KW-1133">Transmembrane helix</keyword>
<gene>
    <name evidence="2" type="ORF">LCGC14_2383120</name>
</gene>
<keyword evidence="1" id="KW-0812">Transmembrane</keyword>
<keyword evidence="1" id="KW-0472">Membrane</keyword>
<dbReference type="AlphaFoldDB" id="A0A0F9C0D2"/>
<accession>A0A0F9C0D2</accession>
<sequence length="267" mass="31307">MNILNLITLQVALSVALRRPMPSRYSLEVEDPQSQHFVGVAIEDEDSPKLRFIVQRRFWKNLSRFQGRYYERGMSESVEACMSISWLSNPKVRITRVYGPLQIEHTSKLEFLFHSLTLAHVRLFRKQRRDQRYFNKSFQFSAELAETLKKLVLWQEEQAKDSGDLGWDWQFHHLDALSALYPPEIWEHHESNFFVVRFKLVLDALVENGDLIRTEDISNYRISPQALNTLSSVEIEKSRHQDSAKLSKWLVGLTGVIALATFLQIWK</sequence>
<organism evidence="2">
    <name type="scientific">marine sediment metagenome</name>
    <dbReference type="NCBI Taxonomy" id="412755"/>
    <lineage>
        <taxon>unclassified sequences</taxon>
        <taxon>metagenomes</taxon>
        <taxon>ecological metagenomes</taxon>
    </lineage>
</organism>
<dbReference type="EMBL" id="LAZR01035388">
    <property type="protein sequence ID" value="KKL27640.1"/>
    <property type="molecule type" value="Genomic_DNA"/>
</dbReference>
<reference evidence="2" key="1">
    <citation type="journal article" date="2015" name="Nature">
        <title>Complex archaea that bridge the gap between prokaryotes and eukaryotes.</title>
        <authorList>
            <person name="Spang A."/>
            <person name="Saw J.H."/>
            <person name="Jorgensen S.L."/>
            <person name="Zaremba-Niedzwiedzka K."/>
            <person name="Martijn J."/>
            <person name="Lind A.E."/>
            <person name="van Eijk R."/>
            <person name="Schleper C."/>
            <person name="Guy L."/>
            <person name="Ettema T.J."/>
        </authorList>
    </citation>
    <scope>NUCLEOTIDE SEQUENCE</scope>
</reference>
<proteinExistence type="predicted"/>